<name>A8Z641_KARMG</name>
<dbReference type="NCBIfam" id="NF001531">
    <property type="entry name" value="PRK00364.2-2"/>
    <property type="match status" value="1"/>
</dbReference>
<accession>A8Z641</accession>
<dbReference type="NCBIfam" id="NF001533">
    <property type="entry name" value="PRK00364.2-4"/>
    <property type="match status" value="1"/>
</dbReference>
<organism evidence="5 6">
    <name type="scientific">Karelsulcia muelleri (strain GWSS)</name>
    <name type="common">Sulcia muelleri</name>
    <dbReference type="NCBI Taxonomy" id="444179"/>
    <lineage>
        <taxon>Bacteria</taxon>
        <taxon>Pseudomonadati</taxon>
        <taxon>Bacteroidota</taxon>
        <taxon>Flavobacteriia</taxon>
        <taxon>Flavobacteriales</taxon>
        <taxon>Candidatus Karelsulcia</taxon>
    </lineage>
</organism>
<evidence type="ECO:0000313" key="6">
    <source>
        <dbReference type="Proteomes" id="UP000000781"/>
    </source>
</evidence>
<dbReference type="GO" id="GO:0044183">
    <property type="term" value="F:protein folding chaperone"/>
    <property type="evidence" value="ECO:0007669"/>
    <property type="project" value="InterPro"/>
</dbReference>
<reference evidence="5 6" key="1">
    <citation type="journal article" date="2007" name="Proc. Natl. Acad. Sci. U.S.A.">
        <title>Parallel genomic evolution and metabolic interdependence in an ancient symbiosis.</title>
        <authorList>
            <person name="McCutcheon J.P."/>
            <person name="Moran N.A."/>
        </authorList>
    </citation>
    <scope>NUCLEOTIDE SEQUENCE [LARGE SCALE GENOMIC DNA]</scope>
    <source>
        <strain evidence="5 6">GWSS</strain>
    </source>
</reference>
<dbReference type="GO" id="GO:0005524">
    <property type="term" value="F:ATP binding"/>
    <property type="evidence" value="ECO:0007669"/>
    <property type="project" value="InterPro"/>
</dbReference>
<dbReference type="EMBL" id="CP000770">
    <property type="protein sequence ID" value="ABS30592.1"/>
    <property type="molecule type" value="Genomic_DNA"/>
</dbReference>
<dbReference type="GO" id="GO:0051082">
    <property type="term" value="F:unfolded protein binding"/>
    <property type="evidence" value="ECO:0007669"/>
    <property type="project" value="TreeGrafter"/>
</dbReference>
<dbReference type="STRING" id="444179.SMGWSS_193"/>
<gene>
    <name evidence="3 5" type="primary">groS</name>
    <name evidence="3" type="synonym">groES</name>
    <name evidence="5" type="ordered locus">SMGWSS_193</name>
</gene>
<dbReference type="CDD" id="cd00320">
    <property type="entry name" value="cpn10"/>
    <property type="match status" value="1"/>
</dbReference>
<dbReference type="PANTHER" id="PTHR10772">
    <property type="entry name" value="10 KDA HEAT SHOCK PROTEIN"/>
    <property type="match status" value="1"/>
</dbReference>
<evidence type="ECO:0000256" key="4">
    <source>
        <dbReference type="RuleBase" id="RU000535"/>
    </source>
</evidence>
<comment type="subunit">
    <text evidence="3">Heptamer of 7 subunits arranged in a ring. Interacts with the chaperonin GroEL.</text>
</comment>
<dbReference type="Pfam" id="PF00166">
    <property type="entry name" value="Cpn10"/>
    <property type="match status" value="1"/>
</dbReference>
<protein>
    <recommendedName>
        <fullName evidence="3">Co-chaperonin GroES</fullName>
    </recommendedName>
    <alternativeName>
        <fullName evidence="3">10 kDa chaperonin</fullName>
    </alternativeName>
    <alternativeName>
        <fullName evidence="3">Chaperonin-10</fullName>
        <shortName evidence="3">Cpn10</shortName>
    </alternativeName>
</protein>
<dbReference type="AlphaFoldDB" id="A8Z641"/>
<dbReference type="PANTHER" id="PTHR10772:SF58">
    <property type="entry name" value="CO-CHAPERONIN GROES"/>
    <property type="match status" value="1"/>
</dbReference>
<comment type="subcellular location">
    <subcellularLocation>
        <location evidence="3">Cytoplasm</location>
    </subcellularLocation>
</comment>
<keyword evidence="2 3" id="KW-0143">Chaperone</keyword>
<comment type="similarity">
    <text evidence="1 3 4">Belongs to the GroES chaperonin family.</text>
</comment>
<dbReference type="HOGENOM" id="CLU_132825_2_3_10"/>
<keyword evidence="3" id="KW-0963">Cytoplasm</keyword>
<dbReference type="InterPro" id="IPR020818">
    <property type="entry name" value="Chaperonin_GroES"/>
</dbReference>
<evidence type="ECO:0000256" key="2">
    <source>
        <dbReference type="ARBA" id="ARBA00023186"/>
    </source>
</evidence>
<dbReference type="GO" id="GO:0051087">
    <property type="term" value="F:protein-folding chaperone binding"/>
    <property type="evidence" value="ECO:0007669"/>
    <property type="project" value="TreeGrafter"/>
</dbReference>
<proteinExistence type="inferred from homology"/>
<dbReference type="PROSITE" id="PS00681">
    <property type="entry name" value="CHAPERONINS_CPN10"/>
    <property type="match status" value="1"/>
</dbReference>
<dbReference type="PRINTS" id="PR00297">
    <property type="entry name" value="CHAPERONIN10"/>
</dbReference>
<sequence>MAKLKIKPLSDRVVIEPSPAETKTSSGIIIPDTAKEKPQEGIVVAVGLGKKNEPLTVKTGNKVLYGKYSGTELRLNGKDYLIMRESDILAII</sequence>
<dbReference type="InterPro" id="IPR018369">
    <property type="entry name" value="Chaprnonin_Cpn10_CS"/>
</dbReference>
<dbReference type="SUPFAM" id="SSF50129">
    <property type="entry name" value="GroES-like"/>
    <property type="match status" value="1"/>
</dbReference>
<dbReference type="GO" id="GO:0046872">
    <property type="term" value="F:metal ion binding"/>
    <property type="evidence" value="ECO:0007669"/>
    <property type="project" value="TreeGrafter"/>
</dbReference>
<dbReference type="InterPro" id="IPR011032">
    <property type="entry name" value="GroES-like_sf"/>
</dbReference>
<dbReference type="InterPro" id="IPR037124">
    <property type="entry name" value="Chaperonin_GroES_sf"/>
</dbReference>
<dbReference type="SMART" id="SM00883">
    <property type="entry name" value="Cpn10"/>
    <property type="match status" value="1"/>
</dbReference>
<dbReference type="HAMAP" id="MF_00580">
    <property type="entry name" value="CH10"/>
    <property type="match status" value="1"/>
</dbReference>
<dbReference type="Proteomes" id="UP000000781">
    <property type="component" value="Chromosome"/>
</dbReference>
<dbReference type="KEGG" id="smg:SMGWSS_193"/>
<evidence type="ECO:0000313" key="5">
    <source>
        <dbReference type="EMBL" id="ABS30592.1"/>
    </source>
</evidence>
<dbReference type="GO" id="GO:0005737">
    <property type="term" value="C:cytoplasm"/>
    <property type="evidence" value="ECO:0007669"/>
    <property type="project" value="UniProtKB-SubCell"/>
</dbReference>
<dbReference type="Gene3D" id="2.30.33.40">
    <property type="entry name" value="GroES chaperonin"/>
    <property type="match status" value="1"/>
</dbReference>
<comment type="function">
    <text evidence="3 4">Together with the chaperonin GroEL, plays an essential role in assisting protein folding. The GroEL-GroES system forms a nano-cage that allows encapsulation of the non-native substrate proteins and provides a physical environment optimized to promote and accelerate protein folding. GroES binds to the apical surface of the GroEL ring, thereby capping the opening of the GroEL channel.</text>
</comment>
<dbReference type="FunFam" id="2.30.33.40:FF:000001">
    <property type="entry name" value="10 kDa chaperonin"/>
    <property type="match status" value="1"/>
</dbReference>
<evidence type="ECO:0000256" key="3">
    <source>
        <dbReference type="HAMAP-Rule" id="MF_00580"/>
    </source>
</evidence>
<evidence type="ECO:0000256" key="1">
    <source>
        <dbReference type="ARBA" id="ARBA00006975"/>
    </source>
</evidence>